<name>A0AAV4THZ1_CAEEX</name>
<reference evidence="2 3" key="1">
    <citation type="submission" date="2021-06" db="EMBL/GenBank/DDBJ databases">
        <title>Caerostris extrusa draft genome.</title>
        <authorList>
            <person name="Kono N."/>
            <person name="Arakawa K."/>
        </authorList>
    </citation>
    <scope>NUCLEOTIDE SEQUENCE [LARGE SCALE GENOMIC DNA]</scope>
</reference>
<protein>
    <submittedName>
        <fullName evidence="2">Uncharacterized protein</fullName>
    </submittedName>
</protein>
<sequence>MLFTKLCSQFLSQNSFPETILFQKILKILPSRLQRKPRELYQSEEPKASESQTGLSIECAKSPKNKQRGEVDKDAVLSYLPRSLI</sequence>
<feature type="compositionally biased region" description="Basic and acidic residues" evidence="1">
    <location>
        <begin position="39"/>
        <end position="48"/>
    </location>
</feature>
<dbReference type="AlphaFoldDB" id="A0AAV4THZ1"/>
<evidence type="ECO:0000313" key="2">
    <source>
        <dbReference type="EMBL" id="GIY43608.1"/>
    </source>
</evidence>
<evidence type="ECO:0000313" key="3">
    <source>
        <dbReference type="Proteomes" id="UP001054945"/>
    </source>
</evidence>
<gene>
    <name evidence="2" type="ORF">CEXT_436741</name>
</gene>
<comment type="caution">
    <text evidence="2">The sequence shown here is derived from an EMBL/GenBank/DDBJ whole genome shotgun (WGS) entry which is preliminary data.</text>
</comment>
<organism evidence="2 3">
    <name type="scientific">Caerostris extrusa</name>
    <name type="common">Bark spider</name>
    <name type="synonym">Caerostris bankana</name>
    <dbReference type="NCBI Taxonomy" id="172846"/>
    <lineage>
        <taxon>Eukaryota</taxon>
        <taxon>Metazoa</taxon>
        <taxon>Ecdysozoa</taxon>
        <taxon>Arthropoda</taxon>
        <taxon>Chelicerata</taxon>
        <taxon>Arachnida</taxon>
        <taxon>Araneae</taxon>
        <taxon>Araneomorphae</taxon>
        <taxon>Entelegynae</taxon>
        <taxon>Araneoidea</taxon>
        <taxon>Araneidae</taxon>
        <taxon>Caerostris</taxon>
    </lineage>
</organism>
<proteinExistence type="predicted"/>
<feature type="region of interest" description="Disordered" evidence="1">
    <location>
        <begin position="39"/>
        <end position="69"/>
    </location>
</feature>
<evidence type="ECO:0000256" key="1">
    <source>
        <dbReference type="SAM" id="MobiDB-lite"/>
    </source>
</evidence>
<dbReference type="Proteomes" id="UP001054945">
    <property type="component" value="Unassembled WGS sequence"/>
</dbReference>
<accession>A0AAV4THZ1</accession>
<dbReference type="EMBL" id="BPLR01010998">
    <property type="protein sequence ID" value="GIY43608.1"/>
    <property type="molecule type" value="Genomic_DNA"/>
</dbReference>
<keyword evidence="3" id="KW-1185">Reference proteome</keyword>